<protein>
    <submittedName>
        <fullName evidence="1">Uncharacterized protein</fullName>
    </submittedName>
</protein>
<evidence type="ECO:0000313" key="1">
    <source>
        <dbReference type="EMBL" id="CSA24624.1"/>
    </source>
</evidence>
<dbReference type="AlphaFoldDB" id="A0A655PSX8"/>
<dbReference type="Proteomes" id="UP000044806">
    <property type="component" value="Unassembled WGS sequence"/>
</dbReference>
<reference evidence="1 2" key="1">
    <citation type="submission" date="2015-07" db="EMBL/GenBank/DDBJ databases">
        <authorList>
            <consortium name="Pathogen Informatics"/>
        </authorList>
    </citation>
    <scope>NUCLEOTIDE SEQUENCE [LARGE SCALE GENOMIC DNA]</scope>
    <source>
        <strain evidence="1 2">A51</strain>
    </source>
</reference>
<dbReference type="EMBL" id="CWOW01000004">
    <property type="protein sequence ID" value="CSA24624.1"/>
    <property type="molecule type" value="Genomic_DNA"/>
</dbReference>
<sequence length="132" mass="14151">MSPCCAAIRGYCSSSLRPTIISIRPSSLVSHTRHSPINLPSRSTVMSSQISKISFKRCEIYTMPQPCSRSSLMTLNRDSVSVSVSASVGSSMMITFDSNDSALAISTICCSPKLSSPSKVLALCFTFKRASS</sequence>
<organism evidence="1 2">
    <name type="scientific">Vibrio cholerae</name>
    <dbReference type="NCBI Taxonomy" id="666"/>
    <lineage>
        <taxon>Bacteria</taxon>
        <taxon>Pseudomonadati</taxon>
        <taxon>Pseudomonadota</taxon>
        <taxon>Gammaproteobacteria</taxon>
        <taxon>Vibrionales</taxon>
        <taxon>Vibrionaceae</taxon>
        <taxon>Vibrio</taxon>
    </lineage>
</organism>
<accession>A0A655PSX8</accession>
<name>A0A655PSX8_VIBCL</name>
<proteinExistence type="predicted"/>
<gene>
    <name evidence="1" type="ORF">ERS013165_01116</name>
</gene>
<evidence type="ECO:0000313" key="2">
    <source>
        <dbReference type="Proteomes" id="UP000044806"/>
    </source>
</evidence>